<keyword evidence="5 8" id="KW-0732">Signal</keyword>
<dbReference type="InterPro" id="IPR005017">
    <property type="entry name" value="OMPP1/FadL/TodX"/>
</dbReference>
<evidence type="ECO:0000256" key="4">
    <source>
        <dbReference type="ARBA" id="ARBA00022692"/>
    </source>
</evidence>
<dbReference type="EMBL" id="JABBGH010000002">
    <property type="protein sequence ID" value="NML66029.1"/>
    <property type="molecule type" value="Genomic_DNA"/>
</dbReference>
<evidence type="ECO:0000256" key="8">
    <source>
        <dbReference type="SAM" id="SignalP"/>
    </source>
</evidence>
<evidence type="ECO:0000256" key="5">
    <source>
        <dbReference type="ARBA" id="ARBA00022729"/>
    </source>
</evidence>
<proteinExistence type="inferred from homology"/>
<protein>
    <submittedName>
        <fullName evidence="9">Long-chain fatty acid transporter permease</fullName>
    </submittedName>
</protein>
<evidence type="ECO:0000256" key="2">
    <source>
        <dbReference type="ARBA" id="ARBA00008163"/>
    </source>
</evidence>
<sequence length="422" mass="44845">MRVKLLLLTGGGLLAATTGALASGFQVNLTGTKNVGMGSTGTGLYLDAASQYYNPGAFAFAPTGLQLGGNLAIPRISFRPNIGDQGQRTLQNTNVFPFSGFVGFGPKEGKWRLGLGAYTPFGSELHYQQGWEGRYSLTDITLQSVFVQATAAYAITPFLSIGGGLVWSAFGQVNLQRDLPIQSASGSGPAHATLTGNADKKFGYNLGIMIKPSDKFSIGLSYRSAIDQTVSDGNVALSGVPASVASNFTATGFSTTLALPDVYSIGLGIRPTDKLTIALDANYVRWSRYQQLTFNYTGGVLGGSTSTVSQRQYLDAVALRAGLQYKVSDGLWLRGGAFYDFHCVKDGFVTPETPDADRIGLSAGLTYEFANRFGLDASFLFEDFMQRSQDQAALVANGTTDRVAGTYKTTIVVPGVGLHFNF</sequence>
<organism evidence="9 10">
    <name type="scientific">Hymenobacter polaris</name>
    <dbReference type="NCBI Taxonomy" id="2682546"/>
    <lineage>
        <taxon>Bacteria</taxon>
        <taxon>Pseudomonadati</taxon>
        <taxon>Bacteroidota</taxon>
        <taxon>Cytophagia</taxon>
        <taxon>Cytophagales</taxon>
        <taxon>Hymenobacteraceae</taxon>
        <taxon>Hymenobacter</taxon>
    </lineage>
</organism>
<dbReference type="Pfam" id="PF03349">
    <property type="entry name" value="Toluene_X"/>
    <property type="match status" value="1"/>
</dbReference>
<gene>
    <name evidence="9" type="ORF">HHL22_12520</name>
</gene>
<keyword evidence="10" id="KW-1185">Reference proteome</keyword>
<name>A0A7Y0FN26_9BACT</name>
<dbReference type="Gene3D" id="2.40.160.60">
    <property type="entry name" value="Outer membrane protein transport protein (OMPP1/FadL/TodX)"/>
    <property type="match status" value="1"/>
</dbReference>
<keyword evidence="7" id="KW-0998">Cell outer membrane</keyword>
<comment type="similarity">
    <text evidence="2">Belongs to the OmpP1/FadL family.</text>
</comment>
<reference evidence="9 10" key="1">
    <citation type="submission" date="2020-04" db="EMBL/GenBank/DDBJ databases">
        <title>Hymenobacter polaris sp. nov., isolated from Arctic soil.</title>
        <authorList>
            <person name="Dahal R.H."/>
        </authorList>
    </citation>
    <scope>NUCLEOTIDE SEQUENCE [LARGE SCALE GENOMIC DNA]</scope>
    <source>
        <strain evidence="9 10">RP-2-7</strain>
    </source>
</reference>
<evidence type="ECO:0000256" key="1">
    <source>
        <dbReference type="ARBA" id="ARBA00004571"/>
    </source>
</evidence>
<evidence type="ECO:0000256" key="6">
    <source>
        <dbReference type="ARBA" id="ARBA00023136"/>
    </source>
</evidence>
<dbReference type="PANTHER" id="PTHR35093">
    <property type="entry name" value="OUTER MEMBRANE PROTEIN NMB0088-RELATED"/>
    <property type="match status" value="1"/>
</dbReference>
<evidence type="ECO:0000256" key="3">
    <source>
        <dbReference type="ARBA" id="ARBA00022452"/>
    </source>
</evidence>
<keyword evidence="6" id="KW-0472">Membrane</keyword>
<evidence type="ECO:0000313" key="10">
    <source>
        <dbReference type="Proteomes" id="UP000559626"/>
    </source>
</evidence>
<evidence type="ECO:0000313" key="9">
    <source>
        <dbReference type="EMBL" id="NML66029.1"/>
    </source>
</evidence>
<dbReference type="RefSeq" id="WP_169531692.1">
    <property type="nucleotide sequence ID" value="NZ_JABBGH010000002.1"/>
</dbReference>
<dbReference type="AlphaFoldDB" id="A0A7Y0FN26"/>
<feature type="signal peptide" evidence="8">
    <location>
        <begin position="1"/>
        <end position="22"/>
    </location>
</feature>
<keyword evidence="3" id="KW-1134">Transmembrane beta strand</keyword>
<comment type="caution">
    <text evidence="9">The sequence shown here is derived from an EMBL/GenBank/DDBJ whole genome shotgun (WGS) entry which is preliminary data.</text>
</comment>
<dbReference type="PANTHER" id="PTHR35093:SF8">
    <property type="entry name" value="OUTER MEMBRANE PROTEIN NMB0088-RELATED"/>
    <property type="match status" value="1"/>
</dbReference>
<dbReference type="Proteomes" id="UP000559626">
    <property type="component" value="Unassembled WGS sequence"/>
</dbReference>
<dbReference type="GO" id="GO:0009279">
    <property type="term" value="C:cell outer membrane"/>
    <property type="evidence" value="ECO:0007669"/>
    <property type="project" value="UniProtKB-SubCell"/>
</dbReference>
<dbReference type="SUPFAM" id="SSF56935">
    <property type="entry name" value="Porins"/>
    <property type="match status" value="1"/>
</dbReference>
<keyword evidence="4" id="KW-0812">Transmembrane</keyword>
<dbReference type="GO" id="GO:0015483">
    <property type="term" value="F:long-chain fatty acid transporting porin activity"/>
    <property type="evidence" value="ECO:0007669"/>
    <property type="project" value="TreeGrafter"/>
</dbReference>
<evidence type="ECO:0000256" key="7">
    <source>
        <dbReference type="ARBA" id="ARBA00023237"/>
    </source>
</evidence>
<accession>A0A7Y0FN26</accession>
<feature type="chain" id="PRO_5031356317" evidence="8">
    <location>
        <begin position="23"/>
        <end position="422"/>
    </location>
</feature>
<comment type="subcellular location">
    <subcellularLocation>
        <location evidence="1">Cell outer membrane</location>
        <topology evidence="1">Multi-pass membrane protein</topology>
    </subcellularLocation>
</comment>